<feature type="region of interest" description="Disordered" evidence="1">
    <location>
        <begin position="160"/>
        <end position="200"/>
    </location>
</feature>
<dbReference type="HOGENOM" id="CLU_055683_1_0_1"/>
<evidence type="ECO:0000313" key="3">
    <source>
        <dbReference type="Proteomes" id="UP000053257"/>
    </source>
</evidence>
<dbReference type="GO" id="GO:0042797">
    <property type="term" value="P:tRNA transcription by RNA polymerase III"/>
    <property type="evidence" value="ECO:0007669"/>
    <property type="project" value="TreeGrafter"/>
</dbReference>
<name>A0A0C3S7Q7_PHLG1</name>
<dbReference type="PANTHER" id="PTHR12069">
    <property type="entry name" value="DNA-DIRECTED RNA POLYMERASES III 80 KDA POLYPEPTIDE RNA POLYMERASE III SUBUNIT 5"/>
    <property type="match status" value="1"/>
</dbReference>
<dbReference type="GO" id="GO:0005666">
    <property type="term" value="C:RNA polymerase III complex"/>
    <property type="evidence" value="ECO:0007669"/>
    <property type="project" value="TreeGrafter"/>
</dbReference>
<dbReference type="AlphaFoldDB" id="A0A0C3S7Q7"/>
<reference evidence="2 3" key="1">
    <citation type="journal article" date="2014" name="PLoS Genet.">
        <title>Analysis of the Phlebiopsis gigantea genome, transcriptome and secretome provides insight into its pioneer colonization strategies of wood.</title>
        <authorList>
            <person name="Hori C."/>
            <person name="Ishida T."/>
            <person name="Igarashi K."/>
            <person name="Samejima M."/>
            <person name="Suzuki H."/>
            <person name="Master E."/>
            <person name="Ferreira P."/>
            <person name="Ruiz-Duenas F.J."/>
            <person name="Held B."/>
            <person name="Canessa P."/>
            <person name="Larrondo L.F."/>
            <person name="Schmoll M."/>
            <person name="Druzhinina I.S."/>
            <person name="Kubicek C.P."/>
            <person name="Gaskell J.A."/>
            <person name="Kersten P."/>
            <person name="St John F."/>
            <person name="Glasner J."/>
            <person name="Sabat G."/>
            <person name="Splinter BonDurant S."/>
            <person name="Syed K."/>
            <person name="Yadav J."/>
            <person name="Mgbeahuruike A.C."/>
            <person name="Kovalchuk A."/>
            <person name="Asiegbu F.O."/>
            <person name="Lackner G."/>
            <person name="Hoffmeister D."/>
            <person name="Rencoret J."/>
            <person name="Gutierrez A."/>
            <person name="Sun H."/>
            <person name="Lindquist E."/>
            <person name="Barry K."/>
            <person name="Riley R."/>
            <person name="Grigoriev I.V."/>
            <person name="Henrissat B."/>
            <person name="Kues U."/>
            <person name="Berka R.M."/>
            <person name="Martinez A.T."/>
            <person name="Covert S.F."/>
            <person name="Blanchette R.A."/>
            <person name="Cullen D."/>
        </authorList>
    </citation>
    <scope>NUCLEOTIDE SEQUENCE [LARGE SCALE GENOMIC DNA]</scope>
    <source>
        <strain evidence="2 3">11061_1 CR5-6</strain>
    </source>
</reference>
<dbReference type="InterPro" id="IPR006886">
    <property type="entry name" value="RNA_pol_III_Rpc5"/>
</dbReference>
<dbReference type="OrthoDB" id="340681at2759"/>
<accession>A0A0C3S7Q7</accession>
<evidence type="ECO:0000313" key="2">
    <source>
        <dbReference type="EMBL" id="KIP12581.1"/>
    </source>
</evidence>
<dbReference type="PANTHER" id="PTHR12069:SF0">
    <property type="entry name" value="DNA-DIRECTED RNA POLYMERASE III SUBUNIT RPC5"/>
    <property type="match status" value="1"/>
</dbReference>
<dbReference type="EMBL" id="KN840439">
    <property type="protein sequence ID" value="KIP12581.1"/>
    <property type="molecule type" value="Genomic_DNA"/>
</dbReference>
<dbReference type="STRING" id="745531.A0A0C3S7Q7"/>
<organism evidence="2 3">
    <name type="scientific">Phlebiopsis gigantea (strain 11061_1 CR5-6)</name>
    <name type="common">White-rot fungus</name>
    <name type="synonym">Peniophora gigantea</name>
    <dbReference type="NCBI Taxonomy" id="745531"/>
    <lineage>
        <taxon>Eukaryota</taxon>
        <taxon>Fungi</taxon>
        <taxon>Dikarya</taxon>
        <taxon>Basidiomycota</taxon>
        <taxon>Agaricomycotina</taxon>
        <taxon>Agaricomycetes</taxon>
        <taxon>Polyporales</taxon>
        <taxon>Phanerochaetaceae</taxon>
        <taxon>Phlebiopsis</taxon>
    </lineage>
</organism>
<dbReference type="Pfam" id="PF04801">
    <property type="entry name" value="RPC5"/>
    <property type="match status" value="1"/>
</dbReference>
<dbReference type="Proteomes" id="UP000053257">
    <property type="component" value="Unassembled WGS sequence"/>
</dbReference>
<sequence length="284" mass="31812">MDAEEDRIVALLPIHLSNIHSPHLQLHQFPLHTRPLQVPPSAAASGKRIRARLKVNVKRLEVHVPVDTRPEVWNADKSKDLGSARQVDDREKNQEQTKAKQKEGEEPKLSEVRLRSDPVPQVGAYVLGAVRDGRLHLHPISETHQFRPTLTYMDILTRKTRRRAGAGSDEDSDDGPPPDPDEPAPAPAPKKEKKAIGDAKEVQVAVRKNGDDRPLQLGGGLTTVRREMLSQIRAEEDEKWEDLQYYDIGTEECRGTLESLVSKNSEILECKSDITNILKSIKGL</sequence>
<gene>
    <name evidence="2" type="ORF">PHLGIDRAFT_98008</name>
</gene>
<proteinExistence type="predicted"/>
<feature type="compositionally biased region" description="Acidic residues" evidence="1">
    <location>
        <begin position="168"/>
        <end position="182"/>
    </location>
</feature>
<evidence type="ECO:0000256" key="1">
    <source>
        <dbReference type="SAM" id="MobiDB-lite"/>
    </source>
</evidence>
<keyword evidence="3" id="KW-1185">Reference proteome</keyword>
<feature type="region of interest" description="Disordered" evidence="1">
    <location>
        <begin position="73"/>
        <end position="116"/>
    </location>
</feature>
<protein>
    <recommendedName>
        <fullName evidence="4">DNA-directed RNA polymerase III subunit RPC5</fullName>
    </recommendedName>
</protein>
<evidence type="ECO:0008006" key="4">
    <source>
        <dbReference type="Google" id="ProtNLM"/>
    </source>
</evidence>